<keyword evidence="1" id="KW-1133">Transmembrane helix</keyword>
<dbReference type="EMBL" id="FONV01000006">
    <property type="protein sequence ID" value="SFF13430.1"/>
    <property type="molecule type" value="Genomic_DNA"/>
</dbReference>
<evidence type="ECO:0000256" key="1">
    <source>
        <dbReference type="SAM" id="Phobius"/>
    </source>
</evidence>
<gene>
    <name evidence="2" type="ORF">SAMN05421541_106291</name>
</gene>
<sequence>MDIAQTSVIAVAVIVVAVAATIGLIAFGVYRARFAAAREDNYRQLAGRVADDLTGVRTELGEVRQRLAALEKLLTQIG</sequence>
<keyword evidence="1" id="KW-0812">Transmembrane</keyword>
<evidence type="ECO:0000313" key="2">
    <source>
        <dbReference type="EMBL" id="SFF13430.1"/>
    </source>
</evidence>
<dbReference type="STRING" id="35752.SAMN05421541_106291"/>
<dbReference type="AlphaFoldDB" id="A0A1I2G8Y2"/>
<dbReference type="RefSeq" id="WP_093615290.1">
    <property type="nucleotide sequence ID" value="NZ_BOMT01000023.1"/>
</dbReference>
<keyword evidence="3" id="KW-1185">Reference proteome</keyword>
<proteinExistence type="predicted"/>
<dbReference type="OrthoDB" id="3399957at2"/>
<feature type="transmembrane region" description="Helical" evidence="1">
    <location>
        <begin position="6"/>
        <end position="30"/>
    </location>
</feature>
<organism evidence="2 3">
    <name type="scientific">Actinoplanes philippinensis</name>
    <dbReference type="NCBI Taxonomy" id="35752"/>
    <lineage>
        <taxon>Bacteria</taxon>
        <taxon>Bacillati</taxon>
        <taxon>Actinomycetota</taxon>
        <taxon>Actinomycetes</taxon>
        <taxon>Micromonosporales</taxon>
        <taxon>Micromonosporaceae</taxon>
        <taxon>Actinoplanes</taxon>
    </lineage>
</organism>
<keyword evidence="1" id="KW-0472">Membrane</keyword>
<accession>A0A1I2G8Y2</accession>
<reference evidence="2 3" key="1">
    <citation type="submission" date="2016-10" db="EMBL/GenBank/DDBJ databases">
        <authorList>
            <person name="de Groot N.N."/>
        </authorList>
    </citation>
    <scope>NUCLEOTIDE SEQUENCE [LARGE SCALE GENOMIC DNA]</scope>
    <source>
        <strain evidence="2 3">DSM 43019</strain>
    </source>
</reference>
<protein>
    <submittedName>
        <fullName evidence="2">Uncharacterized protein</fullName>
    </submittedName>
</protein>
<name>A0A1I2G8Y2_9ACTN</name>
<evidence type="ECO:0000313" key="3">
    <source>
        <dbReference type="Proteomes" id="UP000199645"/>
    </source>
</evidence>
<dbReference type="Proteomes" id="UP000199645">
    <property type="component" value="Unassembled WGS sequence"/>
</dbReference>